<sequence>MKRFLGLRPVRHIAVTSALVLAVCAGVFLVQYLEFSHARDTLRELSARATATVVGTGDDTGTVEFPLPGGGNATATVALDGSPPKTGTRVPVGYDPHEPANAVIPGATPLVTADRASSYATAAVVAALLVLAVDAVVLATRFRRPAGSAARRVLVRRVKFQRGLVTRSWLETGTANPRWIPVYFSPTLIGLTSPTEAEVYGDPARDRRVTVRIGDETLYPAGAVRHSEPRGRRTDNPAEPDEERRAAAGRPVTLARQFRVDLPVLVPAPFAGLFWALVDGTGVPGWLTVTALFGAAGFWWASLRGSDPS</sequence>
<evidence type="ECO:0000256" key="2">
    <source>
        <dbReference type="SAM" id="Phobius"/>
    </source>
</evidence>
<accession>A0ABW5GB74</accession>
<gene>
    <name evidence="3" type="ORF">ACFSYJ_08995</name>
</gene>
<evidence type="ECO:0008006" key="5">
    <source>
        <dbReference type="Google" id="ProtNLM"/>
    </source>
</evidence>
<keyword evidence="4" id="KW-1185">Reference proteome</keyword>
<name>A0ABW5GB74_9PSEU</name>
<comment type="caution">
    <text evidence="3">The sequence shown here is derived from an EMBL/GenBank/DDBJ whole genome shotgun (WGS) entry which is preliminary data.</text>
</comment>
<keyword evidence="2" id="KW-0472">Membrane</keyword>
<feature type="transmembrane region" description="Helical" evidence="2">
    <location>
        <begin position="260"/>
        <end position="278"/>
    </location>
</feature>
<evidence type="ECO:0000313" key="4">
    <source>
        <dbReference type="Proteomes" id="UP001597419"/>
    </source>
</evidence>
<feature type="transmembrane region" description="Helical" evidence="2">
    <location>
        <begin position="12"/>
        <end position="33"/>
    </location>
</feature>
<proteinExistence type="predicted"/>
<feature type="region of interest" description="Disordered" evidence="1">
    <location>
        <begin position="224"/>
        <end position="247"/>
    </location>
</feature>
<evidence type="ECO:0000256" key="1">
    <source>
        <dbReference type="SAM" id="MobiDB-lite"/>
    </source>
</evidence>
<organism evidence="3 4">
    <name type="scientific">Amycolatopsis samaneae</name>
    <dbReference type="NCBI Taxonomy" id="664691"/>
    <lineage>
        <taxon>Bacteria</taxon>
        <taxon>Bacillati</taxon>
        <taxon>Actinomycetota</taxon>
        <taxon>Actinomycetes</taxon>
        <taxon>Pseudonocardiales</taxon>
        <taxon>Pseudonocardiaceae</taxon>
        <taxon>Amycolatopsis</taxon>
    </lineage>
</organism>
<feature type="transmembrane region" description="Helical" evidence="2">
    <location>
        <begin position="284"/>
        <end position="303"/>
    </location>
</feature>
<dbReference type="EMBL" id="JBHUKU010000004">
    <property type="protein sequence ID" value="MFD2458736.1"/>
    <property type="molecule type" value="Genomic_DNA"/>
</dbReference>
<dbReference type="Proteomes" id="UP001597419">
    <property type="component" value="Unassembled WGS sequence"/>
</dbReference>
<keyword evidence="2" id="KW-0812">Transmembrane</keyword>
<feature type="transmembrane region" description="Helical" evidence="2">
    <location>
        <begin position="119"/>
        <end position="142"/>
    </location>
</feature>
<reference evidence="4" key="1">
    <citation type="journal article" date="2019" name="Int. J. Syst. Evol. Microbiol.">
        <title>The Global Catalogue of Microorganisms (GCM) 10K type strain sequencing project: providing services to taxonomists for standard genome sequencing and annotation.</title>
        <authorList>
            <consortium name="The Broad Institute Genomics Platform"/>
            <consortium name="The Broad Institute Genome Sequencing Center for Infectious Disease"/>
            <person name="Wu L."/>
            <person name="Ma J."/>
        </authorList>
    </citation>
    <scope>NUCLEOTIDE SEQUENCE [LARGE SCALE GENOMIC DNA]</scope>
    <source>
        <strain evidence="4">CGMCC 4.7643</strain>
    </source>
</reference>
<protein>
    <recommendedName>
        <fullName evidence="5">DUF3592 domain-containing protein</fullName>
    </recommendedName>
</protein>
<dbReference type="RefSeq" id="WP_345387453.1">
    <property type="nucleotide sequence ID" value="NZ_BAABHG010000002.1"/>
</dbReference>
<evidence type="ECO:0000313" key="3">
    <source>
        <dbReference type="EMBL" id="MFD2458736.1"/>
    </source>
</evidence>
<feature type="compositionally biased region" description="Basic and acidic residues" evidence="1">
    <location>
        <begin position="225"/>
        <end position="246"/>
    </location>
</feature>
<keyword evidence="2" id="KW-1133">Transmembrane helix</keyword>